<reference evidence="1 2" key="1">
    <citation type="submission" date="2016-10" db="EMBL/GenBank/DDBJ databases">
        <authorList>
            <person name="de Groot N.N."/>
        </authorList>
    </citation>
    <scope>NUCLEOTIDE SEQUENCE [LARGE SCALE GENOMIC DNA]</scope>
    <source>
        <strain evidence="1 2">DSM 527</strain>
    </source>
</reference>
<dbReference type="Proteomes" id="UP000199045">
    <property type="component" value="Unassembled WGS sequence"/>
</dbReference>
<accession>A0A1G7SLQ5</accession>
<dbReference type="RefSeq" id="WP_089833828.1">
    <property type="nucleotide sequence ID" value="NZ_FNBN01000003.1"/>
</dbReference>
<dbReference type="OrthoDB" id="9135477at2"/>
<gene>
    <name evidence="1" type="ORF">SAMN04488121_103919</name>
</gene>
<organism evidence="1 2">
    <name type="scientific">Chitinophaga filiformis</name>
    <name type="common">Myxococcus filiformis</name>
    <name type="synonym">Flexibacter filiformis</name>
    <dbReference type="NCBI Taxonomy" id="104663"/>
    <lineage>
        <taxon>Bacteria</taxon>
        <taxon>Pseudomonadati</taxon>
        <taxon>Bacteroidota</taxon>
        <taxon>Chitinophagia</taxon>
        <taxon>Chitinophagales</taxon>
        <taxon>Chitinophagaceae</taxon>
        <taxon>Chitinophaga</taxon>
    </lineage>
</organism>
<dbReference type="AlphaFoldDB" id="A0A1G7SLQ5"/>
<name>A0A1G7SLQ5_CHIFI</name>
<evidence type="ECO:0000313" key="2">
    <source>
        <dbReference type="Proteomes" id="UP000199045"/>
    </source>
</evidence>
<proteinExistence type="predicted"/>
<dbReference type="EMBL" id="FNBN01000003">
    <property type="protein sequence ID" value="SDG23784.1"/>
    <property type="molecule type" value="Genomic_DNA"/>
</dbReference>
<evidence type="ECO:0000313" key="1">
    <source>
        <dbReference type="EMBL" id="SDG23784.1"/>
    </source>
</evidence>
<protein>
    <submittedName>
        <fullName evidence="1">Uncharacterized protein</fullName>
    </submittedName>
</protein>
<sequence length="414" mass="46457">MKKHIVFNKDLETFGHQHILGTARPPAGQIRQQEYDRLKALLFEQFLLFDKIAVKTDRWSAGLRVLYSILGINKFQELIEKDIIVPVLWAPQLVTSTGMQLEDGSIDHDAVLGKPPLVSGSMSPEDSDPEMNIETLFKYFPDVHKDRKRILLRRMRDKFVIPDKVLANQSASIVINAYKNNNLAIFGLPSNKEPEQLDYLERGKLLDLGYDVLETSVLAKQDYKSYDKYSYFNLTKDSLRKIESAFHVSENTSQILSIQNVTAIQKLVLEEKIPFDRVFDIRYHSVIKEYRKWINSTSESTDAAHISQEYIDAIKGKNKFFESTAGKFLKNIVMLGVGSGVGIAANEATEYINNTLAAGAIGAAGAGIIGKAADFGLSLLDTYVLDGILKGWNPSMFVDKIKYESEPPATLDAP</sequence>